<dbReference type="InterPro" id="IPR000700">
    <property type="entry name" value="PAS-assoc_C"/>
</dbReference>
<evidence type="ECO:0000259" key="4">
    <source>
        <dbReference type="PROSITE" id="PS50112"/>
    </source>
</evidence>
<comment type="similarity">
    <text evidence="1">Belongs to the hemerythrin family.</text>
</comment>
<dbReference type="Gene3D" id="3.30.70.270">
    <property type="match status" value="1"/>
</dbReference>
<dbReference type="GO" id="GO:0046872">
    <property type="term" value="F:metal ion binding"/>
    <property type="evidence" value="ECO:0007669"/>
    <property type="project" value="UniProtKB-KW"/>
</dbReference>
<dbReference type="Gene3D" id="3.30.450.20">
    <property type="entry name" value="PAS domain"/>
    <property type="match status" value="3"/>
</dbReference>
<dbReference type="PANTHER" id="PTHR44757:SF2">
    <property type="entry name" value="BIOFILM ARCHITECTURE MAINTENANCE PROTEIN MBAA"/>
    <property type="match status" value="1"/>
</dbReference>
<dbReference type="InterPro" id="IPR001633">
    <property type="entry name" value="EAL_dom"/>
</dbReference>
<dbReference type="CDD" id="cd01948">
    <property type="entry name" value="EAL"/>
    <property type="match status" value="1"/>
</dbReference>
<dbReference type="PANTHER" id="PTHR44757">
    <property type="entry name" value="DIGUANYLATE CYCLASE DGCP"/>
    <property type="match status" value="1"/>
</dbReference>
<feature type="domain" description="PAC" evidence="5">
    <location>
        <begin position="518"/>
        <end position="571"/>
    </location>
</feature>
<dbReference type="NCBIfam" id="TIGR00229">
    <property type="entry name" value="sensory_box"/>
    <property type="match status" value="2"/>
</dbReference>
<feature type="domain" description="PAC" evidence="5">
    <location>
        <begin position="272"/>
        <end position="325"/>
    </location>
</feature>
<dbReference type="InterPro" id="IPR052155">
    <property type="entry name" value="Biofilm_reg_signaling"/>
</dbReference>
<organism evidence="8 9">
    <name type="scientific">Nitrincola iocasae</name>
    <dbReference type="NCBI Taxonomy" id="2614693"/>
    <lineage>
        <taxon>Bacteria</taxon>
        <taxon>Pseudomonadati</taxon>
        <taxon>Pseudomonadota</taxon>
        <taxon>Gammaproteobacteria</taxon>
        <taxon>Oceanospirillales</taxon>
        <taxon>Oceanospirillaceae</taxon>
        <taxon>Nitrincola</taxon>
    </lineage>
</organism>
<dbReference type="CDD" id="cd01949">
    <property type="entry name" value="GGDEF"/>
    <property type="match status" value="1"/>
</dbReference>
<dbReference type="Gene3D" id="3.20.20.450">
    <property type="entry name" value="EAL domain"/>
    <property type="match status" value="1"/>
</dbReference>
<dbReference type="PROSITE" id="PS50883">
    <property type="entry name" value="EAL"/>
    <property type="match status" value="1"/>
</dbReference>
<dbReference type="InterPro" id="IPR012827">
    <property type="entry name" value="Hemerythrin_metal-bd"/>
</dbReference>
<feature type="domain" description="EAL" evidence="6">
    <location>
        <begin position="746"/>
        <end position="1002"/>
    </location>
</feature>
<evidence type="ECO:0000313" key="8">
    <source>
        <dbReference type="EMBL" id="QEW07366.1"/>
    </source>
</evidence>
<dbReference type="SMART" id="SM00267">
    <property type="entry name" value="GGDEF"/>
    <property type="match status" value="1"/>
</dbReference>
<dbReference type="SMART" id="SM00052">
    <property type="entry name" value="EAL"/>
    <property type="match status" value="1"/>
</dbReference>
<dbReference type="PROSITE" id="PS50113">
    <property type="entry name" value="PAC"/>
    <property type="match status" value="3"/>
</dbReference>
<dbReference type="InterPro" id="IPR000160">
    <property type="entry name" value="GGDEF_dom"/>
</dbReference>
<dbReference type="SUPFAM" id="SSF47188">
    <property type="entry name" value="Hemerythrin-like"/>
    <property type="match status" value="1"/>
</dbReference>
<dbReference type="InterPro" id="IPR035919">
    <property type="entry name" value="EAL_sf"/>
</dbReference>
<evidence type="ECO:0000313" key="9">
    <source>
        <dbReference type="Proteomes" id="UP000325606"/>
    </source>
</evidence>
<evidence type="ECO:0000256" key="2">
    <source>
        <dbReference type="ARBA" id="ARBA00022723"/>
    </source>
</evidence>
<dbReference type="Pfam" id="PF01814">
    <property type="entry name" value="Hemerythrin"/>
    <property type="match status" value="1"/>
</dbReference>
<evidence type="ECO:0000259" key="5">
    <source>
        <dbReference type="PROSITE" id="PS50113"/>
    </source>
</evidence>
<evidence type="ECO:0000256" key="3">
    <source>
        <dbReference type="ARBA" id="ARBA00023004"/>
    </source>
</evidence>
<evidence type="ECO:0000256" key="1">
    <source>
        <dbReference type="ARBA" id="ARBA00010587"/>
    </source>
</evidence>
<sequence>MTSTPDDANTAFEIFPWNPQLETGIAIIDDQHRNLVALLNKLGQQYVQGVSKQAIEQILKELSDYADYHFRTEEMIWKSSLDGDDWFSGHVVSHQHFFAEIQLLRTSDLPFHLLLEELFSFLTQWLAYHILDSDKRMAKAVHAIADGLSVVDARQRADDEMRGATAILIKTVLSMYEKLSSQAMQLMQEKHARQKAEAALDLSEQRWKFLLQGSHEGFWEWAEQDANALLPDQLTQSLLQQAEAERGDIHEEDLLQLRTALSDLWQPNHDEVKVTYRIVLPTGALRWMELRGKVIQRDNAAKPQRLIGTREDITERELISQIIRLGHEALFISDARNRITAVNHAFTELTGYTEDAVLGQPPSMLASGLHTQEFFSRMWQVLQRNGLWEGDIWNQRPNGERYALHLFIQRHDGADGSPSHYVATGYDVTERKRYEMELQEQRKRLQTALESVRGGTWEWDLTTDVFIGDARWREMLGLSLDDTGLTRIQFWQNAVHPDDVSRVLTLIDEHIRSSDELCEVEYRMQTQSDEWIWVRSLGRVMQRDEAGVATKVVGINIDITQQKNHQQELEYVELHDVLTGLPNRNLFLQLLKTTMLTSEDDRRLMAVIYLDIDNFAEINDQYGVETGDRLIVAISQRVRDSVREHQSLARIGGDEFVLILTGFSQEGDIASPVKRLLMHLAEPMLINGYSLECSASIGIAFYPQAHKVDADGLIRQASQALYQAKQAGKNRYAVFDPDNDSMTRRKLEKIEAIRQGLLQQQFVLYYQPKVNMHTGHVSGAEALIRWQHPQKGLLLPGYFIPVIEQHHLSVAIGNWVLESAFRQLDQWIEVGLPKDFVVSVNIGVVQLHDPSFKEYLVELLKRYPRVSANQLELEILETGAIDDISYVSGLILELQSYGFTCSLDDFGTGYSSLTFLKNIPARTIKIDQSFIRTLPHDPEHFMIINSILGLAKSLNRQVIAEGVENILHGELLLELGFTAAQGYAIAKPMPAEVLPDWVATWQPPQAWKSCTALSVDRIPLLLAEIEQRSWMVALQQYFDGQIDCPPSLDGCEVVDGIIPQMCLPQAGVSDTRWHDVQSRYRQLLDEARSLVWLYQQGQIDRLQFRFTGFKTADKQFIQQLRLIRREA</sequence>
<dbReference type="InterPro" id="IPR012312">
    <property type="entry name" value="Hemerythrin-like"/>
</dbReference>
<dbReference type="KEGG" id="nik:F5I99_13145"/>
<evidence type="ECO:0000259" key="7">
    <source>
        <dbReference type="PROSITE" id="PS50887"/>
    </source>
</evidence>
<keyword evidence="9" id="KW-1185">Reference proteome</keyword>
<dbReference type="Pfam" id="PF00563">
    <property type="entry name" value="EAL"/>
    <property type="match status" value="1"/>
</dbReference>
<feature type="domain" description="PAS" evidence="4">
    <location>
        <begin position="315"/>
        <end position="360"/>
    </location>
</feature>
<proteinExistence type="inferred from homology"/>
<dbReference type="RefSeq" id="WP_151056718.1">
    <property type="nucleotide sequence ID" value="NZ_CP044222.1"/>
</dbReference>
<dbReference type="Proteomes" id="UP000325606">
    <property type="component" value="Chromosome"/>
</dbReference>
<dbReference type="InterPro" id="IPR043128">
    <property type="entry name" value="Rev_trsase/Diguanyl_cyclase"/>
</dbReference>
<evidence type="ECO:0000259" key="6">
    <source>
        <dbReference type="PROSITE" id="PS50883"/>
    </source>
</evidence>
<name>A0A5J6LG76_9GAMM</name>
<dbReference type="InterPro" id="IPR035965">
    <property type="entry name" value="PAS-like_dom_sf"/>
</dbReference>
<dbReference type="SUPFAM" id="SSF55785">
    <property type="entry name" value="PYP-like sensor domain (PAS domain)"/>
    <property type="match status" value="3"/>
</dbReference>
<dbReference type="Gene3D" id="1.20.120.50">
    <property type="entry name" value="Hemerythrin-like"/>
    <property type="match status" value="1"/>
</dbReference>
<dbReference type="Pfam" id="PF13426">
    <property type="entry name" value="PAS_9"/>
    <property type="match status" value="1"/>
</dbReference>
<feature type="domain" description="PAC" evidence="5">
    <location>
        <begin position="388"/>
        <end position="440"/>
    </location>
</feature>
<keyword evidence="3" id="KW-0408">Iron</keyword>
<dbReference type="AlphaFoldDB" id="A0A5J6LG76"/>
<dbReference type="InterPro" id="IPR013655">
    <property type="entry name" value="PAS_fold_3"/>
</dbReference>
<dbReference type="PROSITE" id="PS50887">
    <property type="entry name" value="GGDEF"/>
    <property type="match status" value="1"/>
</dbReference>
<dbReference type="CDD" id="cd12107">
    <property type="entry name" value="Hemerythrin"/>
    <property type="match status" value="1"/>
</dbReference>
<gene>
    <name evidence="8" type="ORF">F5I99_13145</name>
</gene>
<keyword evidence="2" id="KW-0479">Metal-binding</keyword>
<dbReference type="PROSITE" id="PS50112">
    <property type="entry name" value="PAS"/>
    <property type="match status" value="2"/>
</dbReference>
<dbReference type="NCBIfam" id="TIGR02481">
    <property type="entry name" value="hemeryth_dom"/>
    <property type="match status" value="1"/>
</dbReference>
<dbReference type="InterPro" id="IPR001610">
    <property type="entry name" value="PAC"/>
</dbReference>
<protein>
    <submittedName>
        <fullName evidence="8">EAL domain-containing protein</fullName>
    </submittedName>
</protein>
<dbReference type="NCBIfam" id="TIGR00254">
    <property type="entry name" value="GGDEF"/>
    <property type="match status" value="1"/>
</dbReference>
<dbReference type="SUPFAM" id="SSF55073">
    <property type="entry name" value="Nucleotide cyclase"/>
    <property type="match status" value="1"/>
</dbReference>
<dbReference type="Pfam" id="PF00990">
    <property type="entry name" value="GGDEF"/>
    <property type="match status" value="1"/>
</dbReference>
<dbReference type="SUPFAM" id="SSF141868">
    <property type="entry name" value="EAL domain-like"/>
    <property type="match status" value="1"/>
</dbReference>
<feature type="domain" description="PAS" evidence="4">
    <location>
        <begin position="441"/>
        <end position="514"/>
    </location>
</feature>
<dbReference type="Pfam" id="PF08447">
    <property type="entry name" value="PAS_3"/>
    <property type="match status" value="2"/>
</dbReference>
<dbReference type="SMART" id="SM00091">
    <property type="entry name" value="PAS"/>
    <property type="match status" value="2"/>
</dbReference>
<dbReference type="InterPro" id="IPR029787">
    <property type="entry name" value="Nucleotide_cyclase"/>
</dbReference>
<dbReference type="InterPro" id="IPR035938">
    <property type="entry name" value="Hemerythrin-like_sf"/>
</dbReference>
<accession>A0A5J6LG76</accession>
<dbReference type="SMART" id="SM00086">
    <property type="entry name" value="PAC"/>
    <property type="match status" value="3"/>
</dbReference>
<dbReference type="InterPro" id="IPR000014">
    <property type="entry name" value="PAS"/>
</dbReference>
<dbReference type="EMBL" id="CP044222">
    <property type="protein sequence ID" value="QEW07366.1"/>
    <property type="molecule type" value="Genomic_DNA"/>
</dbReference>
<feature type="domain" description="GGDEF" evidence="7">
    <location>
        <begin position="603"/>
        <end position="737"/>
    </location>
</feature>
<dbReference type="CDD" id="cd00130">
    <property type="entry name" value="PAS"/>
    <property type="match status" value="2"/>
</dbReference>
<reference evidence="8 9" key="1">
    <citation type="submission" date="2019-09" db="EMBL/GenBank/DDBJ databases">
        <title>Nitrincola iocasae sp. nov., a bacterium isolated from the sediment collected at a cold seep field in South China Sea.</title>
        <authorList>
            <person name="Zhang H."/>
            <person name="Wang H."/>
            <person name="Li C."/>
        </authorList>
    </citation>
    <scope>NUCLEOTIDE SEQUENCE [LARGE SCALE GENOMIC DNA]</scope>
    <source>
        <strain evidence="8 9">KXZD1103</strain>
    </source>
</reference>